<protein>
    <submittedName>
        <fullName evidence="2">Type III restriction protein res subunit</fullName>
    </submittedName>
</protein>
<dbReference type="Gene3D" id="3.40.50.300">
    <property type="entry name" value="P-loop containing nucleotide triphosphate hydrolases"/>
    <property type="match status" value="1"/>
</dbReference>
<dbReference type="GO" id="GO:0016787">
    <property type="term" value="F:hydrolase activity"/>
    <property type="evidence" value="ECO:0007669"/>
    <property type="project" value="InterPro"/>
</dbReference>
<dbReference type="OrthoDB" id="9802848at2"/>
<dbReference type="GO" id="GO:0005524">
    <property type="term" value="F:ATP binding"/>
    <property type="evidence" value="ECO:0007669"/>
    <property type="project" value="InterPro"/>
</dbReference>
<name>A0A0L6JPM4_9FIRM</name>
<dbReference type="InterPro" id="IPR027417">
    <property type="entry name" value="P-loop_NTPase"/>
</dbReference>
<feature type="domain" description="Helicase ATP-binding" evidence="1">
    <location>
        <begin position="466"/>
        <end position="594"/>
    </location>
</feature>
<evidence type="ECO:0000313" key="3">
    <source>
        <dbReference type="Proteomes" id="UP000036923"/>
    </source>
</evidence>
<evidence type="ECO:0000259" key="1">
    <source>
        <dbReference type="PROSITE" id="PS51192"/>
    </source>
</evidence>
<dbReference type="Proteomes" id="UP000036923">
    <property type="component" value="Unassembled WGS sequence"/>
</dbReference>
<organism evidence="2 3">
    <name type="scientific">Pseudobacteroides cellulosolvens ATCC 35603 = DSM 2933</name>
    <dbReference type="NCBI Taxonomy" id="398512"/>
    <lineage>
        <taxon>Bacteria</taxon>
        <taxon>Bacillati</taxon>
        <taxon>Bacillota</taxon>
        <taxon>Clostridia</taxon>
        <taxon>Eubacteriales</taxon>
        <taxon>Oscillospiraceae</taxon>
        <taxon>Pseudobacteroides</taxon>
    </lineage>
</organism>
<keyword evidence="3" id="KW-1185">Reference proteome</keyword>
<dbReference type="eggNOG" id="COG4951">
    <property type="taxonomic scope" value="Bacteria"/>
</dbReference>
<dbReference type="PROSITE" id="PS51192">
    <property type="entry name" value="HELICASE_ATP_BIND_1"/>
    <property type="match status" value="1"/>
</dbReference>
<dbReference type="EMBL" id="LGTC01000001">
    <property type="protein sequence ID" value="KNY27786.1"/>
    <property type="molecule type" value="Genomic_DNA"/>
</dbReference>
<sequence length="594" mass="67717">MEYKELLEKYNTLWLEHNKLKEEVKFLRDKLSMVEQQAASDTSSSFNQDNGNLYCDGSQELINIEVCEHILNKEINNSASTDEKIKLYMSIFKGREDVYAKRWENKKKGTSGYSPVCLNDWKQGVCLKPKGTCNKCSHKDFAKLNEKVIESHLRGLNNFIAGIYPLNLDETCYFLAMDFDDGEWQKDISALRKVCVEFNITLNVERSRSGKGAHVWFFFDNPVPAVTARKFGSALLTYAMTKRHEITFKSYDRLFPNQDTMPKGGLGNLIALPLQKEARREGNSVFIDDNFNPYDDQWSYLSSVKKLSEDEVEILIKKLCDGSELGALKKDEEDVNKPWETTAKIKLLATDFPDEVKIVKSNMLYISKERISQRGLNYIKRIAAFKNPEFYKAQAMRLPTFNKPRIISCSDETEEYICLPRGCENDLRDILSQLSVDVNIIDETNSGKPINVEFNGSLRDEQPLALSKMLMYDNGVLCGTTAFGKTVVAIKLIAERKVNTLILVDKISLVGQWKKRIDEFLMIKELLPDLGEEKRRGRKKVRTIVGQLGEGKDNLSGIIDIAVIQSINRMGEVKECIKNYGMVIVDEAVILGLN</sequence>
<dbReference type="GO" id="GO:0003677">
    <property type="term" value="F:DNA binding"/>
    <property type="evidence" value="ECO:0007669"/>
    <property type="project" value="InterPro"/>
</dbReference>
<evidence type="ECO:0000313" key="2">
    <source>
        <dbReference type="EMBL" id="KNY27786.1"/>
    </source>
</evidence>
<accession>A0A0L6JPM4</accession>
<reference evidence="3" key="1">
    <citation type="submission" date="2015-07" db="EMBL/GenBank/DDBJ databases">
        <title>Near-Complete Genome Sequence of the Cellulolytic Bacterium Bacteroides (Pseudobacteroides) cellulosolvens ATCC 35603.</title>
        <authorList>
            <person name="Dassa B."/>
            <person name="Utturkar S.M."/>
            <person name="Klingeman D.M."/>
            <person name="Hurt R.A."/>
            <person name="Keller M."/>
            <person name="Xu J."/>
            <person name="Reddy Y.H.K."/>
            <person name="Borovok I."/>
            <person name="Grinberg I.R."/>
            <person name="Lamed R."/>
            <person name="Zhivin O."/>
            <person name="Bayer E.A."/>
            <person name="Brown S.D."/>
        </authorList>
    </citation>
    <scope>NUCLEOTIDE SEQUENCE [LARGE SCALE GENOMIC DNA]</scope>
    <source>
        <strain evidence="3">DSM 2933</strain>
    </source>
</reference>
<dbReference type="STRING" id="398512.Bccel_3057"/>
<dbReference type="AlphaFoldDB" id="A0A0L6JPM4"/>
<gene>
    <name evidence="2" type="ORF">Bccel_3057</name>
</gene>
<dbReference type="Pfam" id="PF22548">
    <property type="entry name" value="AEP-TOTE"/>
    <property type="match status" value="1"/>
</dbReference>
<dbReference type="InterPro" id="IPR054347">
    <property type="entry name" value="TOTE_primase"/>
</dbReference>
<dbReference type="InterPro" id="IPR006935">
    <property type="entry name" value="Helicase/UvrB_N"/>
</dbReference>
<dbReference type="RefSeq" id="WP_050753491.1">
    <property type="nucleotide sequence ID" value="NZ_JQKC01000102.1"/>
</dbReference>
<dbReference type="eggNOG" id="COG1061">
    <property type="taxonomic scope" value="Bacteria"/>
</dbReference>
<dbReference type="SUPFAM" id="SSF52540">
    <property type="entry name" value="P-loop containing nucleoside triphosphate hydrolases"/>
    <property type="match status" value="1"/>
</dbReference>
<dbReference type="InterPro" id="IPR014001">
    <property type="entry name" value="Helicase_ATP-bd"/>
</dbReference>
<dbReference type="PATRIC" id="fig|398512.5.peg.3206"/>
<dbReference type="Pfam" id="PF04851">
    <property type="entry name" value="ResIII"/>
    <property type="match status" value="1"/>
</dbReference>
<proteinExistence type="predicted"/>
<comment type="caution">
    <text evidence="2">The sequence shown here is derived from an EMBL/GenBank/DDBJ whole genome shotgun (WGS) entry which is preliminary data.</text>
</comment>